<gene>
    <name evidence="12" type="ORF">PICMEDRAFT_72327</name>
</gene>
<name>A0A1E3NJC2_9ASCO</name>
<feature type="compositionally biased region" description="Low complexity" evidence="11">
    <location>
        <begin position="302"/>
        <end position="319"/>
    </location>
</feature>
<evidence type="ECO:0000256" key="5">
    <source>
        <dbReference type="ARBA" id="ARBA00022832"/>
    </source>
</evidence>
<evidence type="ECO:0000256" key="10">
    <source>
        <dbReference type="RuleBase" id="RU361115"/>
    </source>
</evidence>
<dbReference type="PANTHER" id="PTHR11157:SF157">
    <property type="entry name" value="ELONGATION OF FATTY ACIDS PROTEIN 3"/>
    <property type="match status" value="1"/>
</dbReference>
<dbReference type="AlphaFoldDB" id="A0A1E3NJC2"/>
<evidence type="ECO:0000256" key="1">
    <source>
        <dbReference type="ARBA" id="ARBA00004141"/>
    </source>
</evidence>
<dbReference type="PANTHER" id="PTHR11157">
    <property type="entry name" value="FATTY ACID ACYL TRANSFERASE-RELATED"/>
    <property type="match status" value="1"/>
</dbReference>
<keyword evidence="8 10" id="KW-0472">Membrane</keyword>
<reference evidence="12 13" key="1">
    <citation type="journal article" date="2016" name="Proc. Natl. Acad. Sci. U.S.A.">
        <title>Comparative genomics of biotechnologically important yeasts.</title>
        <authorList>
            <person name="Riley R."/>
            <person name="Haridas S."/>
            <person name="Wolfe K.H."/>
            <person name="Lopes M.R."/>
            <person name="Hittinger C.T."/>
            <person name="Goeker M."/>
            <person name="Salamov A.A."/>
            <person name="Wisecaver J.H."/>
            <person name="Long T.M."/>
            <person name="Calvey C.H."/>
            <person name="Aerts A.L."/>
            <person name="Barry K.W."/>
            <person name="Choi C."/>
            <person name="Clum A."/>
            <person name="Coughlan A.Y."/>
            <person name="Deshpande S."/>
            <person name="Douglass A.P."/>
            <person name="Hanson S.J."/>
            <person name="Klenk H.-P."/>
            <person name="LaButti K.M."/>
            <person name="Lapidus A."/>
            <person name="Lindquist E.A."/>
            <person name="Lipzen A.M."/>
            <person name="Meier-Kolthoff J.P."/>
            <person name="Ohm R.A."/>
            <person name="Otillar R.P."/>
            <person name="Pangilinan J.L."/>
            <person name="Peng Y."/>
            <person name="Rokas A."/>
            <person name="Rosa C.A."/>
            <person name="Scheuner C."/>
            <person name="Sibirny A.A."/>
            <person name="Slot J.C."/>
            <person name="Stielow J.B."/>
            <person name="Sun H."/>
            <person name="Kurtzman C.P."/>
            <person name="Blackwell M."/>
            <person name="Grigoriev I.V."/>
            <person name="Jeffries T.W."/>
        </authorList>
    </citation>
    <scope>NUCLEOTIDE SEQUENCE [LARGE SCALE GENOMIC DNA]</scope>
    <source>
        <strain evidence="12 13">NRRL Y-2026</strain>
    </source>
</reference>
<feature type="transmembrane region" description="Helical" evidence="10">
    <location>
        <begin position="265"/>
        <end position="285"/>
    </location>
</feature>
<comment type="catalytic activity">
    <reaction evidence="10">
        <text>an acyl-CoA + malonyl-CoA + H(+) = a 3-oxoacyl-CoA + CO2 + CoA</text>
        <dbReference type="Rhea" id="RHEA:50252"/>
        <dbReference type="ChEBI" id="CHEBI:15378"/>
        <dbReference type="ChEBI" id="CHEBI:16526"/>
        <dbReference type="ChEBI" id="CHEBI:57287"/>
        <dbReference type="ChEBI" id="CHEBI:57384"/>
        <dbReference type="ChEBI" id="CHEBI:58342"/>
        <dbReference type="ChEBI" id="CHEBI:90726"/>
    </reaction>
    <physiologicalReaction direction="left-to-right" evidence="10">
        <dbReference type="Rhea" id="RHEA:50253"/>
    </physiologicalReaction>
</comment>
<keyword evidence="7 10" id="KW-0443">Lipid metabolism</keyword>
<evidence type="ECO:0000256" key="11">
    <source>
        <dbReference type="SAM" id="MobiDB-lite"/>
    </source>
</evidence>
<dbReference type="EMBL" id="KV454003">
    <property type="protein sequence ID" value="ODQ46242.1"/>
    <property type="molecule type" value="Genomic_DNA"/>
</dbReference>
<dbReference type="GeneID" id="30180845"/>
<dbReference type="InterPro" id="IPR002076">
    <property type="entry name" value="ELO_fam"/>
</dbReference>
<keyword evidence="5 10" id="KW-0276">Fatty acid metabolism</keyword>
<feature type="region of interest" description="Disordered" evidence="11">
    <location>
        <begin position="302"/>
        <end position="327"/>
    </location>
</feature>
<evidence type="ECO:0000313" key="13">
    <source>
        <dbReference type="Proteomes" id="UP000094455"/>
    </source>
</evidence>
<evidence type="ECO:0000256" key="7">
    <source>
        <dbReference type="ARBA" id="ARBA00023098"/>
    </source>
</evidence>
<feature type="transmembrane region" description="Helical" evidence="10">
    <location>
        <begin position="54"/>
        <end position="74"/>
    </location>
</feature>
<comment type="similarity">
    <text evidence="10">Belongs to the ELO family.</text>
</comment>
<evidence type="ECO:0000256" key="3">
    <source>
        <dbReference type="ARBA" id="ARBA00022679"/>
    </source>
</evidence>
<dbReference type="GO" id="GO:0034625">
    <property type="term" value="P:fatty acid elongation, monounsaturated fatty acid"/>
    <property type="evidence" value="ECO:0007669"/>
    <property type="project" value="TreeGrafter"/>
</dbReference>
<evidence type="ECO:0000256" key="4">
    <source>
        <dbReference type="ARBA" id="ARBA00022692"/>
    </source>
</evidence>
<dbReference type="Pfam" id="PF01151">
    <property type="entry name" value="ELO"/>
    <property type="match status" value="1"/>
</dbReference>
<evidence type="ECO:0000256" key="8">
    <source>
        <dbReference type="ARBA" id="ARBA00023136"/>
    </source>
</evidence>
<feature type="transmembrane region" description="Helical" evidence="10">
    <location>
        <begin position="94"/>
        <end position="117"/>
    </location>
</feature>
<protein>
    <recommendedName>
        <fullName evidence="10">Elongation of fatty acids protein</fullName>
        <ecNumber evidence="10">2.3.1.-</ecNumber>
    </recommendedName>
</protein>
<evidence type="ECO:0000256" key="9">
    <source>
        <dbReference type="ARBA" id="ARBA00023160"/>
    </source>
</evidence>
<dbReference type="OrthoDB" id="434092at2759"/>
<accession>A0A1E3NJC2</accession>
<evidence type="ECO:0000256" key="6">
    <source>
        <dbReference type="ARBA" id="ARBA00022989"/>
    </source>
</evidence>
<keyword evidence="13" id="KW-1185">Reference proteome</keyword>
<proteinExistence type="inferred from homology"/>
<keyword evidence="9 10" id="KW-0275">Fatty acid biosynthesis</keyword>
<dbReference type="GO" id="GO:0034626">
    <property type="term" value="P:fatty acid elongation, polyunsaturated fatty acid"/>
    <property type="evidence" value="ECO:0007669"/>
    <property type="project" value="TreeGrafter"/>
</dbReference>
<dbReference type="GO" id="GO:0006892">
    <property type="term" value="P:post-Golgi vesicle-mediated transport"/>
    <property type="evidence" value="ECO:0007669"/>
    <property type="project" value="EnsemblFungi"/>
</dbReference>
<comment type="subcellular location">
    <subcellularLocation>
        <location evidence="1">Membrane</location>
        <topology evidence="1">Multi-pass membrane protein</topology>
    </subcellularLocation>
</comment>
<feature type="transmembrane region" description="Helical" evidence="10">
    <location>
        <begin position="189"/>
        <end position="208"/>
    </location>
</feature>
<dbReference type="STRING" id="763406.A0A1E3NJC2"/>
<keyword evidence="2 10" id="KW-0444">Lipid biosynthesis</keyword>
<dbReference type="GO" id="GO:0019367">
    <property type="term" value="P:fatty acid elongation, saturated fatty acid"/>
    <property type="evidence" value="ECO:0007669"/>
    <property type="project" value="TreeGrafter"/>
</dbReference>
<feature type="transmembrane region" description="Helical" evidence="10">
    <location>
        <begin position="163"/>
        <end position="183"/>
    </location>
</feature>
<feature type="transmembrane region" description="Helical" evidence="10">
    <location>
        <begin position="220"/>
        <end position="245"/>
    </location>
</feature>
<dbReference type="RefSeq" id="XP_019017355.1">
    <property type="nucleotide sequence ID" value="XM_019164158.1"/>
</dbReference>
<dbReference type="GO" id="GO:0009922">
    <property type="term" value="F:fatty acid elongase activity"/>
    <property type="evidence" value="ECO:0007669"/>
    <property type="project" value="EnsemblFungi"/>
</dbReference>
<evidence type="ECO:0000256" key="2">
    <source>
        <dbReference type="ARBA" id="ARBA00022516"/>
    </source>
</evidence>
<keyword evidence="4 10" id="KW-0812">Transmembrane</keyword>
<dbReference type="PROSITE" id="PS01188">
    <property type="entry name" value="ELO"/>
    <property type="match status" value="1"/>
</dbReference>
<dbReference type="GO" id="GO:0005789">
    <property type="term" value="C:endoplasmic reticulum membrane"/>
    <property type="evidence" value="ECO:0007669"/>
    <property type="project" value="TreeGrafter"/>
</dbReference>
<keyword evidence="6 10" id="KW-1133">Transmembrane helix</keyword>
<evidence type="ECO:0000313" key="12">
    <source>
        <dbReference type="EMBL" id="ODQ46242.1"/>
    </source>
</evidence>
<organism evidence="12 13">
    <name type="scientific">Pichia membranifaciens NRRL Y-2026</name>
    <dbReference type="NCBI Taxonomy" id="763406"/>
    <lineage>
        <taxon>Eukaryota</taxon>
        <taxon>Fungi</taxon>
        <taxon>Dikarya</taxon>
        <taxon>Ascomycota</taxon>
        <taxon>Saccharomycotina</taxon>
        <taxon>Pichiomycetes</taxon>
        <taxon>Pichiales</taxon>
        <taxon>Pichiaceae</taxon>
        <taxon>Pichia</taxon>
    </lineage>
</organism>
<keyword evidence="3 10" id="KW-0808">Transferase</keyword>
<dbReference type="InterPro" id="IPR030457">
    <property type="entry name" value="ELO_CS"/>
</dbReference>
<dbReference type="GO" id="GO:0032511">
    <property type="term" value="P:late endosome to vacuole transport via multivesicular body sorting pathway"/>
    <property type="evidence" value="ECO:0007669"/>
    <property type="project" value="EnsemblFungi"/>
</dbReference>
<sequence length="327" mass="37926">MFDLPQYIVWSNPTPAHPFGLQLWPIFNKAFELVTGYEADDFQFVPFHTFLANFPHAISIIFAYYIIIFGGQFVMNRFDIRPIKLNRLFQLHNLFLTSVSLVLLLLMVEQVFPIWYYHGLLHSVCSSDAFTKRLVCLYYLNYLTKFLELFDTAFLVLRRKKLLFLHTYHHGATALLCYTQIVGHTSVEWVVISLNLSVHVLMYFYYFLSSCGIKVWWKQWVTRFQIIQFLIDICFIYTCTYTYYANVYFDGILPHLGDCYGTQEAAFYGYVIITSYLFLFISFYISVYLKKDTKKAVAASKDAPAPAAPAPATASSASAKSKKSRKA</sequence>
<dbReference type="GO" id="GO:0030148">
    <property type="term" value="P:sphingolipid biosynthetic process"/>
    <property type="evidence" value="ECO:0007669"/>
    <property type="project" value="EnsemblFungi"/>
</dbReference>
<dbReference type="GO" id="GO:0042761">
    <property type="term" value="P:very long-chain fatty acid biosynthetic process"/>
    <property type="evidence" value="ECO:0007669"/>
    <property type="project" value="EnsemblFungi"/>
</dbReference>
<dbReference type="Proteomes" id="UP000094455">
    <property type="component" value="Unassembled WGS sequence"/>
</dbReference>
<dbReference type="EC" id="2.3.1.-" evidence="10"/>
<feature type="transmembrane region" description="Helical" evidence="10">
    <location>
        <begin position="137"/>
        <end position="156"/>
    </location>
</feature>